<keyword evidence="9" id="KW-1185">Reference proteome</keyword>
<organism evidence="8 9">
    <name type="scientific">Ideonella aquatica</name>
    <dbReference type="NCBI Taxonomy" id="2824119"/>
    <lineage>
        <taxon>Bacteria</taxon>
        <taxon>Pseudomonadati</taxon>
        <taxon>Pseudomonadota</taxon>
        <taxon>Betaproteobacteria</taxon>
        <taxon>Burkholderiales</taxon>
        <taxon>Sphaerotilaceae</taxon>
        <taxon>Ideonella</taxon>
    </lineage>
</organism>
<sequence length="331" mass="34277">MTSNTFIHLALGLAGLVSAADALADTADAQLSVHSDGLPAQLSTTAAPPAAGFRGRSGPGVVADAESEFPAQKFSPAEMAEFAARYRPMVAPSARGGDAAVPESVLDSDRRFRVYPQESGYPYRAVGLLSFTQGSGSYTCTGWLISADTVATAGHCVHSGGTGGVWSTSMRFYPGRNAGSAPYGSCTAKRLSSVTGWTRNADENYDYGSVKLNCTVGNTTGWLGRWWTTGSQVNLPIAIVGYPGDKPSATQWGGAGRIAASETRKTRYFVDTAGGQSGAPVIQADGTGPGGCQGDCGLAIHAYGADSLGRNSATRITQTVNTNLQTWIDTP</sequence>
<evidence type="ECO:0000256" key="5">
    <source>
        <dbReference type="ARBA" id="ARBA00022825"/>
    </source>
</evidence>
<evidence type="ECO:0000256" key="6">
    <source>
        <dbReference type="RuleBase" id="RU004296"/>
    </source>
</evidence>
<evidence type="ECO:0000256" key="1">
    <source>
        <dbReference type="ARBA" id="ARBA00008764"/>
    </source>
</evidence>
<dbReference type="GO" id="GO:0006508">
    <property type="term" value="P:proteolysis"/>
    <property type="evidence" value="ECO:0007669"/>
    <property type="project" value="UniProtKB-KW"/>
</dbReference>
<dbReference type="GO" id="GO:0004252">
    <property type="term" value="F:serine-type endopeptidase activity"/>
    <property type="evidence" value="ECO:0007669"/>
    <property type="project" value="InterPro"/>
</dbReference>
<dbReference type="AlphaFoldDB" id="A0A940YF21"/>
<evidence type="ECO:0000256" key="4">
    <source>
        <dbReference type="ARBA" id="ARBA00022801"/>
    </source>
</evidence>
<proteinExistence type="inferred from homology"/>
<feature type="chain" id="PRO_5038157576" description="Serine protease" evidence="6">
    <location>
        <begin position="20"/>
        <end position="331"/>
    </location>
</feature>
<feature type="signal peptide" evidence="6">
    <location>
        <begin position="1"/>
        <end position="19"/>
    </location>
</feature>
<keyword evidence="3 6" id="KW-0732">Signal</keyword>
<dbReference type="PRINTS" id="PR00839">
    <property type="entry name" value="V8PROTEASE"/>
</dbReference>
<keyword evidence="5 6" id="KW-0720">Serine protease</keyword>
<comment type="similarity">
    <text evidence="1 6">Belongs to the peptidase S1B family.</text>
</comment>
<keyword evidence="4 6" id="KW-0378">Hydrolase</keyword>
<dbReference type="InterPro" id="IPR001254">
    <property type="entry name" value="Trypsin_dom"/>
</dbReference>
<dbReference type="InterPro" id="IPR050966">
    <property type="entry name" value="Glutamyl_endopeptidase"/>
</dbReference>
<dbReference type="InterPro" id="IPR043504">
    <property type="entry name" value="Peptidase_S1_PA_chymotrypsin"/>
</dbReference>
<evidence type="ECO:0000256" key="3">
    <source>
        <dbReference type="ARBA" id="ARBA00022729"/>
    </source>
</evidence>
<accession>A0A940YF21</accession>
<comment type="caution">
    <text evidence="8">The sequence shown here is derived from an EMBL/GenBank/DDBJ whole genome shotgun (WGS) entry which is preliminary data.</text>
</comment>
<dbReference type="PANTHER" id="PTHR15462:SF8">
    <property type="entry name" value="SERINE PROTEASE"/>
    <property type="match status" value="1"/>
</dbReference>
<keyword evidence="2 6" id="KW-0645">Protease</keyword>
<evidence type="ECO:0000313" key="9">
    <source>
        <dbReference type="Proteomes" id="UP000678374"/>
    </source>
</evidence>
<name>A0A940YF21_9BURK</name>
<dbReference type="EC" id="3.4.21.-" evidence="6"/>
<protein>
    <recommendedName>
        <fullName evidence="6">Serine protease</fullName>
        <ecNumber evidence="6">3.4.21.-</ecNumber>
    </recommendedName>
</protein>
<dbReference type="Pfam" id="PF00089">
    <property type="entry name" value="Trypsin"/>
    <property type="match status" value="1"/>
</dbReference>
<gene>
    <name evidence="8" type="ORF">KAK06_08355</name>
</gene>
<dbReference type="PANTHER" id="PTHR15462">
    <property type="entry name" value="SERINE PROTEASE"/>
    <property type="match status" value="1"/>
</dbReference>
<reference evidence="8" key="1">
    <citation type="submission" date="2021-04" db="EMBL/GenBank/DDBJ databases">
        <title>The genome sequence of Ideonella sp. 4Y11.</title>
        <authorList>
            <person name="Liu Y."/>
        </authorList>
    </citation>
    <scope>NUCLEOTIDE SEQUENCE</scope>
    <source>
        <strain evidence="8">4Y11</strain>
    </source>
</reference>
<dbReference type="SUPFAM" id="SSF50494">
    <property type="entry name" value="Trypsin-like serine proteases"/>
    <property type="match status" value="1"/>
</dbReference>
<dbReference type="EMBL" id="JAGQDE010000005">
    <property type="protein sequence ID" value="MBQ0958970.1"/>
    <property type="molecule type" value="Genomic_DNA"/>
</dbReference>
<evidence type="ECO:0000259" key="7">
    <source>
        <dbReference type="Pfam" id="PF00089"/>
    </source>
</evidence>
<dbReference type="RefSeq" id="WP_210801480.1">
    <property type="nucleotide sequence ID" value="NZ_JAGQDE010000005.1"/>
</dbReference>
<evidence type="ECO:0000256" key="2">
    <source>
        <dbReference type="ARBA" id="ARBA00022670"/>
    </source>
</evidence>
<dbReference type="Gene3D" id="2.40.10.10">
    <property type="entry name" value="Trypsin-like serine proteases"/>
    <property type="match status" value="2"/>
</dbReference>
<evidence type="ECO:0000313" key="8">
    <source>
        <dbReference type="EMBL" id="MBQ0958970.1"/>
    </source>
</evidence>
<dbReference type="InterPro" id="IPR009003">
    <property type="entry name" value="Peptidase_S1_PA"/>
</dbReference>
<dbReference type="Proteomes" id="UP000678374">
    <property type="component" value="Unassembled WGS sequence"/>
</dbReference>
<dbReference type="InterPro" id="IPR008256">
    <property type="entry name" value="Peptidase_S1B"/>
</dbReference>
<feature type="domain" description="Peptidase S1" evidence="7">
    <location>
        <begin position="129"/>
        <end position="312"/>
    </location>
</feature>